<dbReference type="Proteomes" id="UP000838878">
    <property type="component" value="Chromosome 4"/>
</dbReference>
<evidence type="ECO:0000313" key="2">
    <source>
        <dbReference type="Proteomes" id="UP000838878"/>
    </source>
</evidence>
<name>A0A8J9USQ4_9NEOP</name>
<accession>A0A8J9USQ4</accession>
<organism evidence="1 2">
    <name type="scientific">Brenthis ino</name>
    <name type="common">lesser marbled fritillary</name>
    <dbReference type="NCBI Taxonomy" id="405034"/>
    <lineage>
        <taxon>Eukaryota</taxon>
        <taxon>Metazoa</taxon>
        <taxon>Ecdysozoa</taxon>
        <taxon>Arthropoda</taxon>
        <taxon>Hexapoda</taxon>
        <taxon>Insecta</taxon>
        <taxon>Pterygota</taxon>
        <taxon>Neoptera</taxon>
        <taxon>Endopterygota</taxon>
        <taxon>Lepidoptera</taxon>
        <taxon>Glossata</taxon>
        <taxon>Ditrysia</taxon>
        <taxon>Papilionoidea</taxon>
        <taxon>Nymphalidae</taxon>
        <taxon>Heliconiinae</taxon>
        <taxon>Argynnini</taxon>
        <taxon>Brenthis</taxon>
    </lineage>
</organism>
<sequence>MLGTDLLLVRGADQSTVHHATKIEECFHLPSWLCSMSSLLENQKINVAFKQAEPSFSRPMSLTIVSNCRLIGLM</sequence>
<reference evidence="1" key="1">
    <citation type="submission" date="2021-12" db="EMBL/GenBank/DDBJ databases">
        <authorList>
            <person name="Martin H S."/>
        </authorList>
    </citation>
    <scope>NUCLEOTIDE SEQUENCE</scope>
</reference>
<gene>
    <name evidence="1" type="ORF">BINO364_LOCUS9974</name>
</gene>
<proteinExistence type="predicted"/>
<protein>
    <submittedName>
        <fullName evidence="1">Uncharacterized protein</fullName>
    </submittedName>
</protein>
<evidence type="ECO:0000313" key="1">
    <source>
        <dbReference type="EMBL" id="CAH0724234.1"/>
    </source>
</evidence>
<dbReference type="EMBL" id="OV170224">
    <property type="protein sequence ID" value="CAH0724234.1"/>
    <property type="molecule type" value="Genomic_DNA"/>
</dbReference>
<keyword evidence="2" id="KW-1185">Reference proteome</keyword>
<dbReference type="AlphaFoldDB" id="A0A8J9USQ4"/>
<feature type="non-terminal residue" evidence="1">
    <location>
        <position position="74"/>
    </location>
</feature>